<name>A0ACC2AVI7_DIPCM</name>
<accession>A0ACC2AVI7</accession>
<reference evidence="2" key="1">
    <citation type="journal article" date="2024" name="Proc. Natl. Acad. Sci. U.S.A.">
        <title>Extraordinary preservation of gene collinearity over three hundred million years revealed in homosporous lycophytes.</title>
        <authorList>
            <person name="Li C."/>
            <person name="Wickell D."/>
            <person name="Kuo L.Y."/>
            <person name="Chen X."/>
            <person name="Nie B."/>
            <person name="Liao X."/>
            <person name="Peng D."/>
            <person name="Ji J."/>
            <person name="Jenkins J."/>
            <person name="Williams M."/>
            <person name="Shu S."/>
            <person name="Plott C."/>
            <person name="Barry K."/>
            <person name="Rajasekar S."/>
            <person name="Grimwood J."/>
            <person name="Han X."/>
            <person name="Sun S."/>
            <person name="Hou Z."/>
            <person name="He W."/>
            <person name="Dai G."/>
            <person name="Sun C."/>
            <person name="Schmutz J."/>
            <person name="Leebens-Mack J.H."/>
            <person name="Li F.W."/>
            <person name="Wang L."/>
        </authorList>
    </citation>
    <scope>NUCLEOTIDE SEQUENCE [LARGE SCALE GENOMIC DNA]</scope>
    <source>
        <strain evidence="2">cv. PW_Plant_1</strain>
    </source>
</reference>
<proteinExistence type="predicted"/>
<comment type="caution">
    <text evidence="1">The sequence shown here is derived from an EMBL/GenBank/DDBJ whole genome shotgun (WGS) entry which is preliminary data.</text>
</comment>
<dbReference type="EMBL" id="CM055110">
    <property type="protein sequence ID" value="KAJ7521558.1"/>
    <property type="molecule type" value="Genomic_DNA"/>
</dbReference>
<organism evidence="1 2">
    <name type="scientific">Diphasiastrum complanatum</name>
    <name type="common">Issler's clubmoss</name>
    <name type="synonym">Lycopodium complanatum</name>
    <dbReference type="NCBI Taxonomy" id="34168"/>
    <lineage>
        <taxon>Eukaryota</taxon>
        <taxon>Viridiplantae</taxon>
        <taxon>Streptophyta</taxon>
        <taxon>Embryophyta</taxon>
        <taxon>Tracheophyta</taxon>
        <taxon>Lycopodiopsida</taxon>
        <taxon>Lycopodiales</taxon>
        <taxon>Lycopodiaceae</taxon>
        <taxon>Lycopodioideae</taxon>
        <taxon>Diphasiastrum</taxon>
    </lineage>
</organism>
<evidence type="ECO:0000313" key="2">
    <source>
        <dbReference type="Proteomes" id="UP001162992"/>
    </source>
</evidence>
<sequence length="1858" mass="210239">MEWEIDRKQDLFDEKNTRRRMKTPSQLEILEKVYAGIKTEDKYPSEAVRAELSAQLELTDKQLQMWFGHKRLKDRKGKGEEIPSTSRKLKKEMSPVLKESYPVAGHTSEVSKATLIAVNHYSEHGREFQPYEQQINVHYSRRQDGREVLALPRRSSQQSGPKLDPRVVAELAAIAAVEGQLGEPLREDGPVLGVEFDPLPPGAFDTSIEPVRHAEPVRPRKVVGTADGLRHDMKVRDRLDIKPLKSVSSEYTTFQTSGVKRKAMLQGAPPIAPSQRGTRAPHEYQFIPEQPTGTHFYERNLLPSSGRPLEMLPQPKVTSLVSPGSFLHGSELFPTGKGYGFENRASTGSFSFLPPSDSRTSSLYVSNDFSREHMNQREALATFPLEGQFGAVPVATAERPFPGSEKLALFHEQERARMEKKRKIEEARLAKEIEAREKHIRREIEKQDALRRKHEEKMRKEIEKQDREKKKEEKRLTREKLREEERLQRELKRELERRERLQQKEHQRAENERRKEEVRKEKEAARMKAAFERATAKKLAKDSKGSMDDEELELMQAHAMIAQGLSLIQPIAGASTESMDPYEALITKRFPPPSVIMKKPFSVSPWIDSEENISKLFMIWRFLTTFADVIELWPFTVDELAQAFHDYDSRLLNEIHLALLKTLMKDVKEAAQATATGAGGSNHATAIAAGGHPRIVEAAYAWGFDIQEWGQLAHPLTWPEIIRQFSLAAGFGPKWKRRKYETMPPKDTIEVNEGEDVVATLRSGAAAANAVALMQGKCAGPVGRSRYRLTPGTVKFAAFHVLSLEGDKGLSILEVADRIQKSGLRDLTSKTPEASISAALSRDANLFERVAPSTYSVRPAFRKDPEYAKEILQAAREKIRVYQTDLSDSEEADKDAEDIDIDDDSEVDEQDIEDTEQEVVENITSTGKMALRLKDGNALHIGAGFRKQKLPETSSSMPKHPFSLGNSLNQDECIEAVAIENSKQNDDIKERLDFEEEAAIDESQVGEPWVQGLMEGEYANLSVEERLNALVTLVDMINEGSTIRIALEERYESASALKRQLWEEVQLDKRRFKEQLISKSQPTGNDGAKSEGGPVNFASDEQQNSLITAADRACMPVHHEKKGAESSIPTPTFTTKEIVEANKSAPEVETMTDFTAKNLDAQDGVSVHKKPTPIVEFALFERSRAQIKAEIRLRAEKLYVFRSLPLGCDRRRNRYWHFVTSNGGQDPGSDRIYYESQEDGHWEVIDSEEAFDSLMSSLDTRGIREFHLHTVLKKLKGTLRQGMRSSSSNTQPTPFSRSIIKSKGAAMQALLSEHGKCSIDSRLMTVTKMDDSPPSGISGPGNDMLDSPGAIQVELSHTAGEKQRALDRHRDMERWLWIQCFRADSSVRAIRFGERREADLLNSCDTCHDLYWQKEKHCPCCHITADIYKREKKFRQHVRECEEQMRRKDLGWKMHGPTKVLPPRTQLLMKILLSIEAAIPHEALKSYWTENRKSWCGKLKRACTPGELLEVFLELESAVEQEWLSSSYETAEEILKSLSSANQTDNCGTRERAFFLPWIPQTTAAVALRIMAFDAALAYNTEQKEQHKIVIKEHQHNENEFQMSPVASSVPVSNEDADSDQLLPEDYRDGPGESHVQVRGRGRGHGRCRMNNRGGSSTRNGGRHGASKRKPQFNEAVGQLSNSQQVTQPGRGRGPGRPRGRPGRGRVRGTQISGHKQLRTEIKERKRKRSTLQLSIKKQAFSDHVNESTGNSEQEASDDWDVQEQAGNSQPSEDEHHGHARPEDYEDDTDEPQNDDESEDGDEEDQDEDDAREIDIEVTDEQAADDEDDEVEEEEQEDEEEVEEPEVDEDEELQSSSS</sequence>
<protein>
    <submittedName>
        <fullName evidence="1">Uncharacterized protein</fullName>
    </submittedName>
</protein>
<dbReference type="Proteomes" id="UP001162992">
    <property type="component" value="Chromosome 19"/>
</dbReference>
<evidence type="ECO:0000313" key="1">
    <source>
        <dbReference type="EMBL" id="KAJ7521558.1"/>
    </source>
</evidence>
<keyword evidence="2" id="KW-1185">Reference proteome</keyword>
<gene>
    <name evidence="1" type="ORF">O6H91_19G059700</name>
</gene>